<dbReference type="InterPro" id="IPR011010">
    <property type="entry name" value="DNA_brk_join_enz"/>
</dbReference>
<proteinExistence type="inferred from homology"/>
<feature type="domain" description="Core-binding (CB)" evidence="7">
    <location>
        <begin position="70"/>
        <end position="151"/>
    </location>
</feature>
<dbReference type="InterPro" id="IPR050808">
    <property type="entry name" value="Phage_Integrase"/>
</dbReference>
<name>A0A5Q3Q319_9PSEU</name>
<gene>
    <name evidence="8" type="ORF">GIY23_05020</name>
</gene>
<dbReference type="PANTHER" id="PTHR30629:SF2">
    <property type="entry name" value="PROPHAGE INTEGRASE INTS-RELATED"/>
    <property type="match status" value="1"/>
</dbReference>
<accession>A0A5Q3Q319</accession>
<dbReference type="GO" id="GO:0006310">
    <property type="term" value="P:DNA recombination"/>
    <property type="evidence" value="ECO:0007669"/>
    <property type="project" value="UniProtKB-KW"/>
</dbReference>
<evidence type="ECO:0000259" key="7">
    <source>
        <dbReference type="PROSITE" id="PS51900"/>
    </source>
</evidence>
<sequence length="388" mass="43545">MAKRRSRGDGGLHWHKGRQRWIAWVTTGFDARGKRMTRQASGKTKTEARNKLKELVDDRDSSLPVASDSYTVKHAVEGWLKYGLNGRSASTVENYRTIAANHIIPLLGNKTLRALTAEHVERWLADRAANVSTRTVRLLHSILSRAVRYAQARDKVRRNVVSLCDIPVGLEGRPSKSLTIEQAEAVLHAAEGTQIHAYVELSLLIGARPEELRALTWDHVELHGDSAQDPPAPRAIQVWHSVREGGDTKTRKSRRTLALPLRCVVALRAHRLRQRAEAAKAGREWEPYGLVFRSAAGTQLDHHNVRRWFRQIIKAAGLPPGDWTPREMRHSFVSVMSASGVSLEDIARLVGHSGTRVTEHVYRKQIRPVMVEGATAMDDIFGDTRSNR</sequence>
<dbReference type="AlphaFoldDB" id="A0A5Q3Q319"/>
<reference evidence="9" key="1">
    <citation type="submission" date="2019-11" db="EMBL/GenBank/DDBJ databases">
        <title>The complete genome sequence of Saccharopolyspora sp. E2A.</title>
        <authorList>
            <person name="Zhang G."/>
        </authorList>
    </citation>
    <scope>NUCLEOTIDE SEQUENCE [LARGE SCALE GENOMIC DNA]</scope>
    <source>
        <strain evidence="9">E2A</strain>
    </source>
</reference>
<keyword evidence="2" id="KW-0229">DNA integration</keyword>
<evidence type="ECO:0000313" key="9">
    <source>
        <dbReference type="Proteomes" id="UP000371041"/>
    </source>
</evidence>
<dbReference type="Proteomes" id="UP000371041">
    <property type="component" value="Chromosome"/>
</dbReference>
<keyword evidence="3 5" id="KW-0238">DNA-binding</keyword>
<dbReference type="Gene3D" id="1.10.443.10">
    <property type="entry name" value="Intergrase catalytic core"/>
    <property type="match status" value="1"/>
</dbReference>
<evidence type="ECO:0000313" key="8">
    <source>
        <dbReference type="EMBL" id="QGK68981.1"/>
    </source>
</evidence>
<dbReference type="Gene3D" id="1.10.150.130">
    <property type="match status" value="1"/>
</dbReference>
<dbReference type="CDD" id="cd01189">
    <property type="entry name" value="INT_ICEBs1_C_like"/>
    <property type="match status" value="1"/>
</dbReference>
<keyword evidence="9" id="KW-1185">Reference proteome</keyword>
<evidence type="ECO:0000259" key="6">
    <source>
        <dbReference type="PROSITE" id="PS51898"/>
    </source>
</evidence>
<keyword evidence="4" id="KW-0233">DNA recombination</keyword>
<evidence type="ECO:0000256" key="2">
    <source>
        <dbReference type="ARBA" id="ARBA00022908"/>
    </source>
</evidence>
<dbReference type="InterPro" id="IPR013762">
    <property type="entry name" value="Integrase-like_cat_sf"/>
</dbReference>
<dbReference type="EMBL" id="CP045929">
    <property type="protein sequence ID" value="QGK68981.1"/>
    <property type="molecule type" value="Genomic_DNA"/>
</dbReference>
<dbReference type="RefSeq" id="WP_154075583.1">
    <property type="nucleotide sequence ID" value="NZ_CP045929.1"/>
</dbReference>
<evidence type="ECO:0000256" key="3">
    <source>
        <dbReference type="ARBA" id="ARBA00023125"/>
    </source>
</evidence>
<dbReference type="InterPro" id="IPR010998">
    <property type="entry name" value="Integrase_recombinase_N"/>
</dbReference>
<feature type="domain" description="Tyr recombinase" evidence="6">
    <location>
        <begin position="173"/>
        <end position="378"/>
    </location>
</feature>
<dbReference type="SUPFAM" id="SSF56349">
    <property type="entry name" value="DNA breaking-rejoining enzymes"/>
    <property type="match status" value="1"/>
</dbReference>
<dbReference type="PROSITE" id="PS51900">
    <property type="entry name" value="CB"/>
    <property type="match status" value="1"/>
</dbReference>
<comment type="similarity">
    <text evidence="1">Belongs to the 'phage' integrase family.</text>
</comment>
<evidence type="ECO:0000256" key="1">
    <source>
        <dbReference type="ARBA" id="ARBA00008857"/>
    </source>
</evidence>
<evidence type="ECO:0000256" key="5">
    <source>
        <dbReference type="PROSITE-ProRule" id="PRU01248"/>
    </source>
</evidence>
<organism evidence="8 9">
    <name type="scientific">Allosaccharopolyspora coralli</name>
    <dbReference type="NCBI Taxonomy" id="2665642"/>
    <lineage>
        <taxon>Bacteria</taxon>
        <taxon>Bacillati</taxon>
        <taxon>Actinomycetota</taxon>
        <taxon>Actinomycetes</taxon>
        <taxon>Pseudonocardiales</taxon>
        <taxon>Pseudonocardiaceae</taxon>
        <taxon>Allosaccharopolyspora</taxon>
    </lineage>
</organism>
<dbReference type="Pfam" id="PF14659">
    <property type="entry name" value="Phage_int_SAM_3"/>
    <property type="match status" value="1"/>
</dbReference>
<dbReference type="PANTHER" id="PTHR30629">
    <property type="entry name" value="PROPHAGE INTEGRASE"/>
    <property type="match status" value="1"/>
</dbReference>
<evidence type="ECO:0000256" key="4">
    <source>
        <dbReference type="ARBA" id="ARBA00023172"/>
    </source>
</evidence>
<protein>
    <submittedName>
        <fullName evidence="8">Tyrosine-type recombinase/integrase</fullName>
    </submittedName>
</protein>
<dbReference type="PROSITE" id="PS51898">
    <property type="entry name" value="TYR_RECOMBINASE"/>
    <property type="match status" value="1"/>
</dbReference>
<dbReference type="InterPro" id="IPR044068">
    <property type="entry name" value="CB"/>
</dbReference>
<dbReference type="GO" id="GO:0015074">
    <property type="term" value="P:DNA integration"/>
    <property type="evidence" value="ECO:0007669"/>
    <property type="project" value="UniProtKB-KW"/>
</dbReference>
<dbReference type="GO" id="GO:0003677">
    <property type="term" value="F:DNA binding"/>
    <property type="evidence" value="ECO:0007669"/>
    <property type="project" value="UniProtKB-UniRule"/>
</dbReference>
<dbReference type="Pfam" id="PF00589">
    <property type="entry name" value="Phage_integrase"/>
    <property type="match status" value="1"/>
</dbReference>
<dbReference type="InterPro" id="IPR002104">
    <property type="entry name" value="Integrase_catalytic"/>
</dbReference>
<dbReference type="InterPro" id="IPR004107">
    <property type="entry name" value="Integrase_SAM-like_N"/>
</dbReference>
<dbReference type="KEGG" id="sace:GIY23_05020"/>